<dbReference type="PANTHER" id="PTHR30204">
    <property type="entry name" value="REDOX-CYCLING DRUG-SENSING TRANSCRIPTIONAL ACTIVATOR SOXR"/>
    <property type="match status" value="1"/>
</dbReference>
<dbReference type="Pfam" id="PF13411">
    <property type="entry name" value="MerR_1"/>
    <property type="match status" value="1"/>
</dbReference>
<evidence type="ECO:0000259" key="2">
    <source>
        <dbReference type="PROSITE" id="PS50937"/>
    </source>
</evidence>
<dbReference type="Proteomes" id="UP000490821">
    <property type="component" value="Unassembled WGS sequence"/>
</dbReference>
<comment type="caution">
    <text evidence="3">The sequence shown here is derived from an EMBL/GenBank/DDBJ whole genome shotgun (WGS) entry which is preliminary data.</text>
</comment>
<evidence type="ECO:0000313" key="4">
    <source>
        <dbReference type="Proteomes" id="UP000490821"/>
    </source>
</evidence>
<dbReference type="GO" id="GO:0003700">
    <property type="term" value="F:DNA-binding transcription factor activity"/>
    <property type="evidence" value="ECO:0007669"/>
    <property type="project" value="InterPro"/>
</dbReference>
<sequence length="260" mass="31196">MLNIKKFAELCQCSTQTLRYYDHQDLLKPYYIDKLSGYRFYKMEQAVDFYKIKEFQTIGFTIKEIKVLINKNDENILLRIDEKIKIHQEKLSNSIKLKESYLEKINTMNDKIKNIKNTSKLEIIKDKNTIILKRNNSTATLSFNKCCNDIYHLLQTFPNNEIIELDEDLLKDLSNKTWEFDSVYQNWSTYNEFIDKIPHINYPINFIFNIFNINENFSLFEIADFFQLLEQKGYNSENMYFIVSLCNDNINKYALLYTIK</sequence>
<dbReference type="EMBL" id="BLMI01000177">
    <property type="protein sequence ID" value="GFI41432.1"/>
    <property type="molecule type" value="Genomic_DNA"/>
</dbReference>
<dbReference type="SUPFAM" id="SSF46955">
    <property type="entry name" value="Putative DNA-binding domain"/>
    <property type="match status" value="1"/>
</dbReference>
<evidence type="ECO:0000313" key="3">
    <source>
        <dbReference type="EMBL" id="GFI41432.1"/>
    </source>
</evidence>
<dbReference type="GO" id="GO:0003677">
    <property type="term" value="F:DNA binding"/>
    <property type="evidence" value="ECO:0007669"/>
    <property type="project" value="UniProtKB-KW"/>
</dbReference>
<dbReference type="InterPro" id="IPR000551">
    <property type="entry name" value="MerR-type_HTH_dom"/>
</dbReference>
<reference evidence="3 4" key="1">
    <citation type="journal article" date="2020" name="Microbiome">
        <title>Single-cell genomics of uncultured bacteria reveals dietary fiber responders in the mouse gut microbiota.</title>
        <authorList>
            <person name="Chijiiwa R."/>
            <person name="Hosokawa M."/>
            <person name="Kogawa M."/>
            <person name="Nishikawa Y."/>
            <person name="Ide K."/>
            <person name="Sakanashi C."/>
            <person name="Takahashi K."/>
            <person name="Takeyama H."/>
        </authorList>
    </citation>
    <scope>NUCLEOTIDE SEQUENCE [LARGE SCALE GENOMIC DNA]</scope>
    <source>
        <strain evidence="3">IMSAGC_017</strain>
    </source>
</reference>
<dbReference type="PROSITE" id="PS50937">
    <property type="entry name" value="HTH_MERR_2"/>
    <property type="match status" value="1"/>
</dbReference>
<proteinExistence type="predicted"/>
<dbReference type="SMART" id="SM00422">
    <property type="entry name" value="HTH_MERR"/>
    <property type="match status" value="1"/>
</dbReference>
<name>A0A829ZBT9_9FIRM</name>
<accession>A0A829ZBT9</accession>
<gene>
    <name evidence="3" type="primary">bmrR_1</name>
    <name evidence="3" type="ORF">IMSAGC017_01475</name>
</gene>
<dbReference type="PANTHER" id="PTHR30204:SF97">
    <property type="entry name" value="MERR FAMILY REGULATORY PROTEIN"/>
    <property type="match status" value="1"/>
</dbReference>
<organism evidence="3 4">
    <name type="scientific">Thomasclavelia cocleata</name>
    <dbReference type="NCBI Taxonomy" id="69824"/>
    <lineage>
        <taxon>Bacteria</taxon>
        <taxon>Bacillati</taxon>
        <taxon>Bacillota</taxon>
        <taxon>Erysipelotrichia</taxon>
        <taxon>Erysipelotrichales</taxon>
        <taxon>Coprobacillaceae</taxon>
        <taxon>Thomasclavelia</taxon>
    </lineage>
</organism>
<keyword evidence="1" id="KW-0238">DNA-binding</keyword>
<dbReference type="Gene3D" id="1.10.1660.10">
    <property type="match status" value="1"/>
</dbReference>
<dbReference type="AlphaFoldDB" id="A0A829ZBT9"/>
<evidence type="ECO:0000256" key="1">
    <source>
        <dbReference type="ARBA" id="ARBA00023125"/>
    </source>
</evidence>
<dbReference type="InterPro" id="IPR047057">
    <property type="entry name" value="MerR_fam"/>
</dbReference>
<dbReference type="RefSeq" id="WP_172472716.1">
    <property type="nucleotide sequence ID" value="NZ_BLMI01000177.1"/>
</dbReference>
<feature type="domain" description="HTH merR-type" evidence="2">
    <location>
        <begin position="1"/>
        <end position="71"/>
    </location>
</feature>
<protein>
    <submittedName>
        <fullName evidence="3">Multidrug-efflux transporter 1 regulator</fullName>
    </submittedName>
</protein>
<dbReference type="InterPro" id="IPR009061">
    <property type="entry name" value="DNA-bd_dom_put_sf"/>
</dbReference>